<gene>
    <name evidence="1" type="ORF">OBBRIDRAFT_423649</name>
</gene>
<evidence type="ECO:0000313" key="2">
    <source>
        <dbReference type="Proteomes" id="UP000250043"/>
    </source>
</evidence>
<dbReference type="AlphaFoldDB" id="A0A8E2DMD5"/>
<protein>
    <submittedName>
        <fullName evidence="1">Uncharacterized protein</fullName>
    </submittedName>
</protein>
<organism evidence="1 2">
    <name type="scientific">Obba rivulosa</name>
    <dbReference type="NCBI Taxonomy" id="1052685"/>
    <lineage>
        <taxon>Eukaryota</taxon>
        <taxon>Fungi</taxon>
        <taxon>Dikarya</taxon>
        <taxon>Basidiomycota</taxon>
        <taxon>Agaricomycotina</taxon>
        <taxon>Agaricomycetes</taxon>
        <taxon>Polyporales</taxon>
        <taxon>Gelatoporiaceae</taxon>
        <taxon>Obba</taxon>
    </lineage>
</organism>
<keyword evidence="2" id="KW-1185">Reference proteome</keyword>
<proteinExistence type="predicted"/>
<evidence type="ECO:0000313" key="1">
    <source>
        <dbReference type="EMBL" id="OCH92637.1"/>
    </source>
</evidence>
<dbReference type="EMBL" id="KV722366">
    <property type="protein sequence ID" value="OCH92637.1"/>
    <property type="molecule type" value="Genomic_DNA"/>
</dbReference>
<dbReference type="Proteomes" id="UP000250043">
    <property type="component" value="Unassembled WGS sequence"/>
</dbReference>
<reference evidence="1 2" key="1">
    <citation type="submission" date="2016-07" db="EMBL/GenBank/DDBJ databases">
        <title>Draft genome of the white-rot fungus Obba rivulosa 3A-2.</title>
        <authorList>
            <consortium name="DOE Joint Genome Institute"/>
            <person name="Miettinen O."/>
            <person name="Riley R."/>
            <person name="Acob R."/>
            <person name="Barry K."/>
            <person name="Cullen D."/>
            <person name="De Vries R."/>
            <person name="Hainaut M."/>
            <person name="Hatakka A."/>
            <person name="Henrissat B."/>
            <person name="Hilden K."/>
            <person name="Kuo R."/>
            <person name="Labutti K."/>
            <person name="Lipzen A."/>
            <person name="Makela M.R."/>
            <person name="Sandor L."/>
            <person name="Spatafora J.W."/>
            <person name="Grigoriev I.V."/>
            <person name="Hibbett D.S."/>
        </authorList>
    </citation>
    <scope>NUCLEOTIDE SEQUENCE [LARGE SCALE GENOMIC DNA]</scope>
    <source>
        <strain evidence="1 2">3A-2</strain>
    </source>
</reference>
<name>A0A8E2DMD5_9APHY</name>
<accession>A0A8E2DMD5</accession>
<sequence>MNDLYSVRSLPGVCSFVMSCCPLWIPSSFATWRCQRRSDRTSTTSVCCPSSATPHVCAANVAMVPPGPANLDAGVYPAPAALSPLRSISLAAHNWS</sequence>